<gene>
    <name evidence="1" type="ORF">SAMN05444266_104483</name>
</gene>
<dbReference type="RefSeq" id="WP_073081226.1">
    <property type="nucleotide sequence ID" value="NZ_FRBL01000004.1"/>
</dbReference>
<proteinExistence type="predicted"/>
<sequence>MLKNPGIGGTEIRPDTQESIAEISPNRTLFAEKLTQFPPLRPEIVKGLSGIAAVFAHYRPAVKVTFKDARGAPVREELRFKGVADFGPSGITAQSAFLQDMATTRALYLQVLKHLHTNKLLRAALEDEEAKRSLLEVVERLEEEL</sequence>
<dbReference type="Proteomes" id="UP000184420">
    <property type="component" value="Unassembled WGS sequence"/>
</dbReference>
<dbReference type="OrthoDB" id="761425at2"/>
<keyword evidence="2" id="KW-1185">Reference proteome</keyword>
<protein>
    <recommendedName>
        <fullName evidence="3">Type VI secretion system, VipA, VC_A0107 or Hcp2</fullName>
    </recommendedName>
</protein>
<dbReference type="AlphaFoldDB" id="A0A1M7CU91"/>
<organism evidence="1 2">
    <name type="scientific">Chitinophaga jiangningensis</name>
    <dbReference type="NCBI Taxonomy" id="1419482"/>
    <lineage>
        <taxon>Bacteria</taxon>
        <taxon>Pseudomonadati</taxon>
        <taxon>Bacteroidota</taxon>
        <taxon>Chitinophagia</taxon>
        <taxon>Chitinophagales</taxon>
        <taxon>Chitinophagaceae</taxon>
        <taxon>Chitinophaga</taxon>
    </lineage>
</organism>
<evidence type="ECO:0000313" key="1">
    <source>
        <dbReference type="EMBL" id="SHL70898.1"/>
    </source>
</evidence>
<reference evidence="1 2" key="1">
    <citation type="submission" date="2016-11" db="EMBL/GenBank/DDBJ databases">
        <authorList>
            <person name="Jaros S."/>
            <person name="Januszkiewicz K."/>
            <person name="Wedrychowicz H."/>
        </authorList>
    </citation>
    <scope>NUCLEOTIDE SEQUENCE [LARGE SCALE GENOMIC DNA]</scope>
    <source>
        <strain evidence="1 2">DSM 27406</strain>
    </source>
</reference>
<dbReference type="STRING" id="1419482.SAMN05444266_104483"/>
<dbReference type="EMBL" id="FRBL01000004">
    <property type="protein sequence ID" value="SHL70898.1"/>
    <property type="molecule type" value="Genomic_DNA"/>
</dbReference>
<evidence type="ECO:0000313" key="2">
    <source>
        <dbReference type="Proteomes" id="UP000184420"/>
    </source>
</evidence>
<accession>A0A1M7CU91</accession>
<name>A0A1M7CU91_9BACT</name>
<evidence type="ECO:0008006" key="3">
    <source>
        <dbReference type="Google" id="ProtNLM"/>
    </source>
</evidence>